<accession>A0AAV1R6K1</accession>
<feature type="region of interest" description="Disordered" evidence="1">
    <location>
        <begin position="264"/>
        <end position="287"/>
    </location>
</feature>
<name>A0AAV1R6K1_9ROSI</name>
<proteinExistence type="predicted"/>
<reference evidence="3 4" key="1">
    <citation type="submission" date="2024-01" db="EMBL/GenBank/DDBJ databases">
        <authorList>
            <person name="Waweru B."/>
        </authorList>
    </citation>
    <scope>NUCLEOTIDE SEQUENCE [LARGE SCALE GENOMIC DNA]</scope>
</reference>
<evidence type="ECO:0000313" key="4">
    <source>
        <dbReference type="Proteomes" id="UP001314170"/>
    </source>
</evidence>
<dbReference type="EMBL" id="CAWUPB010000903">
    <property type="protein sequence ID" value="CAK7328623.1"/>
    <property type="molecule type" value="Genomic_DNA"/>
</dbReference>
<feature type="signal peptide" evidence="2">
    <location>
        <begin position="1"/>
        <end position="20"/>
    </location>
</feature>
<evidence type="ECO:0000256" key="1">
    <source>
        <dbReference type="SAM" id="MobiDB-lite"/>
    </source>
</evidence>
<keyword evidence="4" id="KW-1185">Reference proteome</keyword>
<gene>
    <name evidence="3" type="ORF">DCAF_LOCUS6350</name>
</gene>
<protein>
    <submittedName>
        <fullName evidence="3">Uncharacterized protein</fullName>
    </submittedName>
</protein>
<dbReference type="AlphaFoldDB" id="A0AAV1R6K1"/>
<sequence>MILSVLSSPALVSGLMVARAKNPEDYNEEDDRPTHDLLKGESPRSNDIQKVRKHFSEIETDEGKEKEDKDFLGPALELDHRGQRVEVTAFLRVSMIGEKGKTPQEKWEFAGVSLAVWAGFSSLRLSHAGNKVPSSFPVKVGLTLKELNMVDADEGILPQGESSPNPSITWIVCEMQELTLIKRESRRMASTRLGSRHSYLSIITHSFDISVKHTKNVVVTTPRASKEQLPPHNYSSASGARCREILSFLRFLAKQGGGGAGLIPRYSGENPIPHGDSGSPEVIAHRS</sequence>
<evidence type="ECO:0000313" key="3">
    <source>
        <dbReference type="EMBL" id="CAK7328623.1"/>
    </source>
</evidence>
<keyword evidence="2" id="KW-0732">Signal</keyword>
<feature type="chain" id="PRO_5043314985" evidence="2">
    <location>
        <begin position="21"/>
        <end position="287"/>
    </location>
</feature>
<feature type="compositionally biased region" description="Basic and acidic residues" evidence="1">
    <location>
        <begin position="32"/>
        <end position="70"/>
    </location>
</feature>
<comment type="caution">
    <text evidence="3">The sequence shown here is derived from an EMBL/GenBank/DDBJ whole genome shotgun (WGS) entry which is preliminary data.</text>
</comment>
<dbReference type="Proteomes" id="UP001314170">
    <property type="component" value="Unassembled WGS sequence"/>
</dbReference>
<organism evidence="3 4">
    <name type="scientific">Dovyalis caffra</name>
    <dbReference type="NCBI Taxonomy" id="77055"/>
    <lineage>
        <taxon>Eukaryota</taxon>
        <taxon>Viridiplantae</taxon>
        <taxon>Streptophyta</taxon>
        <taxon>Embryophyta</taxon>
        <taxon>Tracheophyta</taxon>
        <taxon>Spermatophyta</taxon>
        <taxon>Magnoliopsida</taxon>
        <taxon>eudicotyledons</taxon>
        <taxon>Gunneridae</taxon>
        <taxon>Pentapetalae</taxon>
        <taxon>rosids</taxon>
        <taxon>fabids</taxon>
        <taxon>Malpighiales</taxon>
        <taxon>Salicaceae</taxon>
        <taxon>Flacourtieae</taxon>
        <taxon>Dovyalis</taxon>
    </lineage>
</organism>
<feature type="region of interest" description="Disordered" evidence="1">
    <location>
        <begin position="21"/>
        <end position="70"/>
    </location>
</feature>
<evidence type="ECO:0000256" key="2">
    <source>
        <dbReference type="SAM" id="SignalP"/>
    </source>
</evidence>